<protein>
    <submittedName>
        <fullName evidence="2">OLC1v1007611C1</fullName>
    </submittedName>
</protein>
<keyword evidence="1" id="KW-0732">Signal</keyword>
<dbReference type="EMBL" id="OX459122">
    <property type="protein sequence ID" value="CAI9108092.1"/>
    <property type="molecule type" value="Genomic_DNA"/>
</dbReference>
<proteinExistence type="predicted"/>
<reference evidence="2" key="1">
    <citation type="submission" date="2023-03" db="EMBL/GenBank/DDBJ databases">
        <authorList>
            <person name="Julca I."/>
        </authorList>
    </citation>
    <scope>NUCLEOTIDE SEQUENCE</scope>
</reference>
<feature type="chain" id="PRO_5043370646" evidence="1">
    <location>
        <begin position="26"/>
        <end position="184"/>
    </location>
</feature>
<feature type="signal peptide" evidence="1">
    <location>
        <begin position="1"/>
        <end position="25"/>
    </location>
</feature>
<keyword evidence="3" id="KW-1185">Reference proteome</keyword>
<organism evidence="2 3">
    <name type="scientific">Oldenlandia corymbosa var. corymbosa</name>
    <dbReference type="NCBI Taxonomy" id="529605"/>
    <lineage>
        <taxon>Eukaryota</taxon>
        <taxon>Viridiplantae</taxon>
        <taxon>Streptophyta</taxon>
        <taxon>Embryophyta</taxon>
        <taxon>Tracheophyta</taxon>
        <taxon>Spermatophyta</taxon>
        <taxon>Magnoliopsida</taxon>
        <taxon>eudicotyledons</taxon>
        <taxon>Gunneridae</taxon>
        <taxon>Pentapetalae</taxon>
        <taxon>asterids</taxon>
        <taxon>lamiids</taxon>
        <taxon>Gentianales</taxon>
        <taxon>Rubiaceae</taxon>
        <taxon>Rubioideae</taxon>
        <taxon>Spermacoceae</taxon>
        <taxon>Hedyotis-Oldenlandia complex</taxon>
        <taxon>Oldenlandia</taxon>
    </lineage>
</organism>
<accession>A0AAV1DMU3</accession>
<dbReference type="Proteomes" id="UP001161247">
    <property type="component" value="Chromosome 5"/>
</dbReference>
<gene>
    <name evidence="2" type="ORF">OLC1_LOCUS16240</name>
</gene>
<evidence type="ECO:0000313" key="2">
    <source>
        <dbReference type="EMBL" id="CAI9108092.1"/>
    </source>
</evidence>
<dbReference type="AlphaFoldDB" id="A0AAV1DMU3"/>
<sequence length="184" mass="21337">MARKACVNLLTTLFLLILVWPPVTSSLYLRNYTRRPTTIDDLCGKLGTDEPAWPHKYSLYALNIIKLSDSDVAGIRDWLCRIDAPSSNKYLRRHPYAPRKCLKHHPCPINQAPNSTASNTAFVENCVAALFDTPWYSWLDRMKWKHLDCHHYFMSLSKMIKLYRNRGMCMAREILPSPLSRRPA</sequence>
<name>A0AAV1DMU3_OLDCO</name>
<evidence type="ECO:0000313" key="3">
    <source>
        <dbReference type="Proteomes" id="UP001161247"/>
    </source>
</evidence>
<evidence type="ECO:0000256" key="1">
    <source>
        <dbReference type="SAM" id="SignalP"/>
    </source>
</evidence>